<dbReference type="PROSITE" id="PS50206">
    <property type="entry name" value="RHODANESE_3"/>
    <property type="match status" value="1"/>
</dbReference>
<reference evidence="2 3" key="1">
    <citation type="journal article" date="2007" name="Proc. Natl. Acad. Sci. U.S.A.">
        <title>The tiny eukaryote Ostreococcus provides genomic insights into the paradox of plankton speciation.</title>
        <authorList>
            <person name="Palenik B."/>
            <person name="Grimwood J."/>
            <person name="Aerts A."/>
            <person name="Rouze P."/>
            <person name="Salamov A."/>
            <person name="Putnam N."/>
            <person name="Dupont C."/>
            <person name="Jorgensen R."/>
            <person name="Derelle E."/>
            <person name="Rombauts S."/>
            <person name="Zhou K."/>
            <person name="Otillar R."/>
            <person name="Merchant S.S."/>
            <person name="Podell S."/>
            <person name="Gaasterland T."/>
            <person name="Napoli C."/>
            <person name="Gendler K."/>
            <person name="Manuell A."/>
            <person name="Tai V."/>
            <person name="Vallon O."/>
            <person name="Piganeau G."/>
            <person name="Jancek S."/>
            <person name="Heijde M."/>
            <person name="Jabbari K."/>
            <person name="Bowler C."/>
            <person name="Lohr M."/>
            <person name="Robbens S."/>
            <person name="Werner G."/>
            <person name="Dubchak I."/>
            <person name="Pazour G.J."/>
            <person name="Ren Q."/>
            <person name="Paulsen I."/>
            <person name="Delwiche C."/>
            <person name="Schmutz J."/>
            <person name="Rokhsar D."/>
            <person name="Van de Peer Y."/>
            <person name="Moreau H."/>
            <person name="Grigoriev I.V."/>
        </authorList>
    </citation>
    <scope>NUCLEOTIDE SEQUENCE [LARGE SCALE GENOMIC DNA]</scope>
    <source>
        <strain evidence="2 3">CCE9901</strain>
    </source>
</reference>
<dbReference type="GeneID" id="4999542"/>
<accession>A4RRK9</accession>
<keyword evidence="3" id="KW-1185">Reference proteome</keyword>
<dbReference type="Gene3D" id="3.40.250.10">
    <property type="entry name" value="Rhodanese-like domain"/>
    <property type="match status" value="1"/>
</dbReference>
<dbReference type="InterPro" id="IPR001763">
    <property type="entry name" value="Rhodanese-like_dom"/>
</dbReference>
<dbReference type="OrthoDB" id="566238at2759"/>
<evidence type="ECO:0000259" key="1">
    <source>
        <dbReference type="PROSITE" id="PS50206"/>
    </source>
</evidence>
<evidence type="ECO:0000313" key="3">
    <source>
        <dbReference type="Proteomes" id="UP000001568"/>
    </source>
</evidence>
<proteinExistence type="predicted"/>
<dbReference type="KEGG" id="olu:OSTLU_29054"/>
<dbReference type="Gramene" id="ABO93878">
    <property type="protein sequence ID" value="ABO93878"/>
    <property type="gene ID" value="OSTLU_29054"/>
</dbReference>
<organism evidence="2 3">
    <name type="scientific">Ostreococcus lucimarinus (strain CCE9901)</name>
    <dbReference type="NCBI Taxonomy" id="436017"/>
    <lineage>
        <taxon>Eukaryota</taxon>
        <taxon>Viridiplantae</taxon>
        <taxon>Chlorophyta</taxon>
        <taxon>Mamiellophyceae</taxon>
        <taxon>Mamiellales</taxon>
        <taxon>Bathycoccaceae</taxon>
        <taxon>Ostreococcus</taxon>
    </lineage>
</organism>
<feature type="domain" description="Rhodanese" evidence="1">
    <location>
        <begin position="13"/>
        <end position="62"/>
    </location>
</feature>
<dbReference type="InterPro" id="IPR036873">
    <property type="entry name" value="Rhodanese-like_dom_sf"/>
</dbReference>
<name>A4RRK9_OSTLU</name>
<gene>
    <name evidence="2" type="ORF">OSTLU_29054</name>
</gene>
<dbReference type="RefSeq" id="XP_001415586.1">
    <property type="nucleotide sequence ID" value="XM_001415549.1"/>
</dbReference>
<dbReference type="SUPFAM" id="SSF52821">
    <property type="entry name" value="Rhodanese/Cell cycle control phosphatase"/>
    <property type="match status" value="1"/>
</dbReference>
<protein>
    <recommendedName>
        <fullName evidence="1">Rhodanese domain-containing protein</fullName>
    </recommendedName>
</protein>
<dbReference type="AlphaFoldDB" id="A4RRK9"/>
<dbReference type="Proteomes" id="UP000001568">
    <property type="component" value="Chromosome 1"/>
</dbReference>
<evidence type="ECO:0000313" key="2">
    <source>
        <dbReference type="EMBL" id="ABO93878.1"/>
    </source>
</evidence>
<sequence>MDGADADDADGSKDAKSMVMDDVGGCRAVRAKEILEASGFKRVVIVRGGANAWKSAWDSNTRRRQLPGSFSRGFDNPMFADSNVVAEEFGASSDDTVWIV</sequence>
<dbReference type="EMBL" id="CP000581">
    <property type="protein sequence ID" value="ABO93878.1"/>
    <property type="molecule type" value="Genomic_DNA"/>
</dbReference>
<dbReference type="HOGENOM" id="CLU_2310843_0_0_1"/>